<dbReference type="Pfam" id="PF01433">
    <property type="entry name" value="Peptidase_M1"/>
    <property type="match status" value="1"/>
</dbReference>
<evidence type="ECO:0000313" key="3">
    <source>
        <dbReference type="Proteomes" id="UP000285376"/>
    </source>
</evidence>
<protein>
    <recommendedName>
        <fullName evidence="1">Peptidase M1 membrane alanine aminopeptidase domain-containing protein</fullName>
    </recommendedName>
</protein>
<dbReference type="PANTHER" id="PTHR11533">
    <property type="entry name" value="PROTEASE M1 ZINC METALLOPROTEASE"/>
    <property type="match status" value="1"/>
</dbReference>
<dbReference type="GO" id="GO:0043171">
    <property type="term" value="P:peptide catabolic process"/>
    <property type="evidence" value="ECO:0007669"/>
    <property type="project" value="TreeGrafter"/>
</dbReference>
<reference evidence="2 3" key="1">
    <citation type="submission" date="2018-08" db="EMBL/GenBank/DDBJ databases">
        <title>Whole genome sequence analysis of Dermacoccus abyssi bacteria isolated from Deep Mariana trench Micromonospora spp reveals genes involved in the environmental adaptation and production of secondary metabolites.</title>
        <authorList>
            <person name="Abdel-Mageed W.M."/>
            <person name="Lehri B."/>
            <person name="Nouioui I."/>
            <person name="Goodfellow I."/>
            <person name="Jaspars M."/>
            <person name="Karlyshev A."/>
        </authorList>
    </citation>
    <scope>NUCLEOTIDE SEQUENCE [LARGE SCALE GENOMIC DNA]</scope>
    <source>
        <strain evidence="2 3">MT1.1</strain>
    </source>
</reference>
<dbReference type="InterPro" id="IPR014782">
    <property type="entry name" value="Peptidase_M1_dom"/>
</dbReference>
<dbReference type="EMBL" id="QWLM01000008">
    <property type="protein sequence ID" value="RHW45679.1"/>
    <property type="molecule type" value="Genomic_DNA"/>
</dbReference>
<dbReference type="Gene3D" id="1.10.390.10">
    <property type="entry name" value="Neutral Protease Domain 2"/>
    <property type="match status" value="1"/>
</dbReference>
<feature type="domain" description="Peptidase M1 membrane alanine aminopeptidase" evidence="1">
    <location>
        <begin position="278"/>
        <end position="368"/>
    </location>
</feature>
<dbReference type="Proteomes" id="UP000285376">
    <property type="component" value="Unassembled WGS sequence"/>
</dbReference>
<dbReference type="PROSITE" id="PS51318">
    <property type="entry name" value="TAT"/>
    <property type="match status" value="1"/>
</dbReference>
<dbReference type="GO" id="GO:0005615">
    <property type="term" value="C:extracellular space"/>
    <property type="evidence" value="ECO:0007669"/>
    <property type="project" value="TreeGrafter"/>
</dbReference>
<organism evidence="2 3">
    <name type="scientific">Dermacoccus abyssi</name>
    <dbReference type="NCBI Taxonomy" id="322596"/>
    <lineage>
        <taxon>Bacteria</taxon>
        <taxon>Bacillati</taxon>
        <taxon>Actinomycetota</taxon>
        <taxon>Actinomycetes</taxon>
        <taxon>Micrococcales</taxon>
        <taxon>Dermacoccaceae</taxon>
        <taxon>Dermacoccus</taxon>
    </lineage>
</organism>
<evidence type="ECO:0000259" key="1">
    <source>
        <dbReference type="Pfam" id="PF01433"/>
    </source>
</evidence>
<accession>A0A417Z5N3</accession>
<sequence>MGAEHIGGTMTHLECCGYISRRTLLAAGTGAGLLGVAGWSPVSAATGDSKLPNKGDSRYSVSHYSIGDTVRTGASGTHARVYGATTMTCRAEVATTSLLIDFALVPKSVTVNGVSKPFKAAGTRYQWSITGVSLAKGQSFTLQVRYDDIPWNRVLLNRGTRGVIENGTVTTFSGEPEVAVFWYPSNDRIDNKATYAISISTQKANQIIAYGAPAPHTFGDGSMVNTRIVIPERVSSYNPGLTVGPGLAVKRGKLTAAGVSVPYLYAGMASVPANLVTHTAKSLDYFARLYGPYPFSQSGGLTLTNFPVGGQEQVGLVQYKRSLVDGSPSFIAHENAHMWFGNSVTAKDWRDVMFIHEGLAVLLQNDYARHAGIAGAYTPVKSTLAGSSGPEYLATSRYNYVYGAQRAIRYAMDRSYLRENAPRHTAFLKELATTYRHANITRGQYKALAQKHSPVSLASVWADYGISG</sequence>
<evidence type="ECO:0000313" key="2">
    <source>
        <dbReference type="EMBL" id="RHW45679.1"/>
    </source>
</evidence>
<dbReference type="Gene3D" id="2.60.40.1730">
    <property type="entry name" value="tricorn interacting facor f3 domain"/>
    <property type="match status" value="1"/>
</dbReference>
<dbReference type="GO" id="GO:0042277">
    <property type="term" value="F:peptide binding"/>
    <property type="evidence" value="ECO:0007669"/>
    <property type="project" value="TreeGrafter"/>
</dbReference>
<comment type="caution">
    <text evidence="2">The sequence shown here is derived from an EMBL/GenBank/DDBJ whole genome shotgun (WGS) entry which is preliminary data.</text>
</comment>
<dbReference type="SUPFAM" id="SSF63737">
    <property type="entry name" value="Leukotriene A4 hydrolase N-terminal domain"/>
    <property type="match status" value="1"/>
</dbReference>
<dbReference type="GO" id="GO:0008270">
    <property type="term" value="F:zinc ion binding"/>
    <property type="evidence" value="ECO:0007669"/>
    <property type="project" value="InterPro"/>
</dbReference>
<dbReference type="GO" id="GO:0016020">
    <property type="term" value="C:membrane"/>
    <property type="evidence" value="ECO:0007669"/>
    <property type="project" value="TreeGrafter"/>
</dbReference>
<dbReference type="SUPFAM" id="SSF55486">
    <property type="entry name" value="Metalloproteases ('zincins'), catalytic domain"/>
    <property type="match status" value="1"/>
</dbReference>
<name>A0A417Z5N3_9MICO</name>
<dbReference type="PANTHER" id="PTHR11533:SF299">
    <property type="entry name" value="AMINOPEPTIDASE"/>
    <property type="match status" value="1"/>
</dbReference>
<dbReference type="InterPro" id="IPR042097">
    <property type="entry name" value="Aminopeptidase_N-like_N_sf"/>
</dbReference>
<dbReference type="InterPro" id="IPR027268">
    <property type="entry name" value="Peptidase_M4/M1_CTD_sf"/>
</dbReference>
<dbReference type="InterPro" id="IPR050344">
    <property type="entry name" value="Peptidase_M1_aminopeptidases"/>
</dbReference>
<gene>
    <name evidence="2" type="ORF">D1832_08195</name>
</gene>
<dbReference type="GO" id="GO:0005737">
    <property type="term" value="C:cytoplasm"/>
    <property type="evidence" value="ECO:0007669"/>
    <property type="project" value="TreeGrafter"/>
</dbReference>
<dbReference type="GO" id="GO:0006508">
    <property type="term" value="P:proteolysis"/>
    <property type="evidence" value="ECO:0007669"/>
    <property type="project" value="TreeGrafter"/>
</dbReference>
<dbReference type="GO" id="GO:0070006">
    <property type="term" value="F:metalloaminopeptidase activity"/>
    <property type="evidence" value="ECO:0007669"/>
    <property type="project" value="TreeGrafter"/>
</dbReference>
<proteinExistence type="predicted"/>
<dbReference type="AlphaFoldDB" id="A0A417Z5N3"/>
<dbReference type="InterPro" id="IPR006311">
    <property type="entry name" value="TAT_signal"/>
</dbReference>